<keyword evidence="10 15" id="KW-1133">Transmembrane helix</keyword>
<dbReference type="GO" id="GO:0006508">
    <property type="term" value="P:proteolysis"/>
    <property type="evidence" value="ECO:0007669"/>
    <property type="project" value="UniProtKB-KW"/>
</dbReference>
<dbReference type="InterPro" id="IPR005311">
    <property type="entry name" value="PBP_dimer"/>
</dbReference>
<dbReference type="InterPro" id="IPR012338">
    <property type="entry name" value="Beta-lactam/transpept-like"/>
</dbReference>
<keyword evidence="14" id="KW-0961">Cell wall biogenesis/degradation</keyword>
<evidence type="ECO:0000256" key="8">
    <source>
        <dbReference type="ARBA" id="ARBA00022960"/>
    </source>
</evidence>
<evidence type="ECO:0000256" key="12">
    <source>
        <dbReference type="ARBA" id="ARBA00023210"/>
    </source>
</evidence>
<evidence type="ECO:0000256" key="4">
    <source>
        <dbReference type="ARBA" id="ARBA00022618"/>
    </source>
</evidence>
<evidence type="ECO:0000256" key="2">
    <source>
        <dbReference type="ARBA" id="ARBA00022475"/>
    </source>
</evidence>
<dbReference type="GO" id="GO:0071555">
    <property type="term" value="P:cell wall organization"/>
    <property type="evidence" value="ECO:0007669"/>
    <property type="project" value="UniProtKB-KW"/>
</dbReference>
<dbReference type="GO" id="GO:0000917">
    <property type="term" value="P:division septum assembly"/>
    <property type="evidence" value="ECO:0007669"/>
    <property type="project" value="UniProtKB-KW"/>
</dbReference>
<keyword evidence="5" id="KW-0645">Protease</keyword>
<dbReference type="GO" id="GO:0005886">
    <property type="term" value="C:plasma membrane"/>
    <property type="evidence" value="ECO:0007669"/>
    <property type="project" value="InterPro"/>
</dbReference>
<evidence type="ECO:0000256" key="15">
    <source>
        <dbReference type="SAM" id="Phobius"/>
    </source>
</evidence>
<keyword evidence="6 15" id="KW-0812">Transmembrane</keyword>
<evidence type="ECO:0000259" key="17">
    <source>
        <dbReference type="Pfam" id="PF03717"/>
    </source>
</evidence>
<comment type="caution">
    <text evidence="18">The sequence shown here is derived from an EMBL/GenBank/DDBJ whole genome shotgun (WGS) entry which is preliminary data.</text>
</comment>
<evidence type="ECO:0000256" key="14">
    <source>
        <dbReference type="ARBA" id="ARBA00023316"/>
    </source>
</evidence>
<dbReference type="HAMAP" id="MF_02080">
    <property type="entry name" value="FtsI_transpept"/>
    <property type="match status" value="1"/>
</dbReference>
<keyword evidence="2" id="KW-1003">Cell membrane</keyword>
<feature type="domain" description="Penicillin-binding protein dimerisation" evidence="17">
    <location>
        <begin position="64"/>
        <end position="209"/>
    </location>
</feature>
<dbReference type="PANTHER" id="PTHR30627:SF1">
    <property type="entry name" value="PEPTIDOGLYCAN D,D-TRANSPEPTIDASE FTSI"/>
    <property type="match status" value="1"/>
</dbReference>
<dbReference type="GO" id="GO:0008955">
    <property type="term" value="F:peptidoglycan glycosyltransferase activity"/>
    <property type="evidence" value="ECO:0007669"/>
    <property type="project" value="InterPro"/>
</dbReference>
<gene>
    <name evidence="18" type="primary">penA_1</name>
    <name evidence="18" type="ORF">GALL_01480</name>
</gene>
<dbReference type="InterPro" id="IPR036138">
    <property type="entry name" value="PBP_dimer_sf"/>
</dbReference>
<dbReference type="GO" id="GO:0008360">
    <property type="term" value="P:regulation of cell shape"/>
    <property type="evidence" value="ECO:0007669"/>
    <property type="project" value="UniProtKB-KW"/>
</dbReference>
<dbReference type="Gene3D" id="3.90.1310.10">
    <property type="entry name" value="Penicillin-binding protein 2a (Domain 2)"/>
    <property type="match status" value="1"/>
</dbReference>
<evidence type="ECO:0000256" key="6">
    <source>
        <dbReference type="ARBA" id="ARBA00022692"/>
    </source>
</evidence>
<evidence type="ECO:0000313" key="18">
    <source>
        <dbReference type="EMBL" id="OIR19268.1"/>
    </source>
</evidence>
<name>A0A1J5TZP1_9ZZZZ</name>
<dbReference type="Pfam" id="PF03717">
    <property type="entry name" value="PBP_dimer"/>
    <property type="match status" value="1"/>
</dbReference>
<accession>A0A1J5TZP1</accession>
<keyword evidence="8" id="KW-0133">Cell shape</keyword>
<keyword evidence="7" id="KW-0378">Hydrolase</keyword>
<dbReference type="SUPFAM" id="SSF56519">
    <property type="entry name" value="Penicillin binding protein dimerisation domain"/>
    <property type="match status" value="1"/>
</dbReference>
<dbReference type="InterPro" id="IPR050515">
    <property type="entry name" value="Beta-lactam/transpept"/>
</dbReference>
<feature type="transmembrane region" description="Helical" evidence="15">
    <location>
        <begin position="23"/>
        <end position="41"/>
    </location>
</feature>
<evidence type="ECO:0000256" key="9">
    <source>
        <dbReference type="ARBA" id="ARBA00022984"/>
    </source>
</evidence>
<dbReference type="Gene3D" id="3.30.450.330">
    <property type="match status" value="1"/>
</dbReference>
<dbReference type="InterPro" id="IPR001460">
    <property type="entry name" value="PCN-bd_Tpept"/>
</dbReference>
<evidence type="ECO:0000256" key="5">
    <source>
        <dbReference type="ARBA" id="ARBA00022670"/>
    </source>
</evidence>
<keyword evidence="4" id="KW-0132">Cell division</keyword>
<keyword evidence="11 15" id="KW-0472">Membrane</keyword>
<dbReference type="PANTHER" id="PTHR30627">
    <property type="entry name" value="PEPTIDOGLYCAN D,D-TRANSPEPTIDASE"/>
    <property type="match status" value="1"/>
</dbReference>
<keyword evidence="3" id="KW-0997">Cell inner membrane</keyword>
<keyword evidence="12" id="KW-0717">Septation</keyword>
<dbReference type="EMBL" id="MLJW01000001">
    <property type="protein sequence ID" value="OIR19268.1"/>
    <property type="molecule type" value="Genomic_DNA"/>
</dbReference>
<evidence type="ECO:0000256" key="7">
    <source>
        <dbReference type="ARBA" id="ARBA00022801"/>
    </source>
</evidence>
<dbReference type="AlphaFoldDB" id="A0A1J5TZP1"/>
<evidence type="ECO:0000256" key="13">
    <source>
        <dbReference type="ARBA" id="ARBA00023306"/>
    </source>
</evidence>
<dbReference type="Pfam" id="PF00905">
    <property type="entry name" value="Transpeptidase"/>
    <property type="match status" value="1"/>
</dbReference>
<evidence type="ECO:0000256" key="11">
    <source>
        <dbReference type="ARBA" id="ARBA00023136"/>
    </source>
</evidence>
<dbReference type="GO" id="GO:0009252">
    <property type="term" value="P:peptidoglycan biosynthetic process"/>
    <property type="evidence" value="ECO:0007669"/>
    <property type="project" value="UniProtKB-KW"/>
</dbReference>
<dbReference type="InterPro" id="IPR037532">
    <property type="entry name" value="FtsI_transpept"/>
</dbReference>
<comment type="subcellular location">
    <subcellularLocation>
        <location evidence="1">Membrane</location>
    </subcellularLocation>
</comment>
<feature type="domain" description="Penicillin-binding protein transpeptidase" evidence="16">
    <location>
        <begin position="251"/>
        <end position="546"/>
    </location>
</feature>
<protein>
    <submittedName>
        <fullName evidence="18">Penicillin-binding protein 2</fullName>
    </submittedName>
</protein>
<dbReference type="GO" id="GO:0008233">
    <property type="term" value="F:peptidase activity"/>
    <property type="evidence" value="ECO:0007669"/>
    <property type="project" value="UniProtKB-KW"/>
</dbReference>
<reference evidence="18" key="1">
    <citation type="submission" date="2016-10" db="EMBL/GenBank/DDBJ databases">
        <title>Sequence of Gallionella enrichment culture.</title>
        <authorList>
            <person name="Poehlein A."/>
            <person name="Muehling M."/>
            <person name="Daniel R."/>
        </authorList>
    </citation>
    <scope>NUCLEOTIDE SEQUENCE</scope>
</reference>
<dbReference type="Gene3D" id="3.40.710.10">
    <property type="entry name" value="DD-peptidase/beta-lactamase superfamily"/>
    <property type="match status" value="1"/>
</dbReference>
<keyword evidence="9" id="KW-0573">Peptidoglycan synthesis</keyword>
<dbReference type="GO" id="GO:0008658">
    <property type="term" value="F:penicillin binding"/>
    <property type="evidence" value="ECO:0007669"/>
    <property type="project" value="InterPro"/>
</dbReference>
<evidence type="ECO:0000256" key="3">
    <source>
        <dbReference type="ARBA" id="ARBA00022519"/>
    </source>
</evidence>
<organism evidence="18">
    <name type="scientific">mine drainage metagenome</name>
    <dbReference type="NCBI Taxonomy" id="410659"/>
    <lineage>
        <taxon>unclassified sequences</taxon>
        <taxon>metagenomes</taxon>
        <taxon>ecological metagenomes</taxon>
    </lineage>
</organism>
<keyword evidence="13" id="KW-0131">Cell cycle</keyword>
<evidence type="ECO:0000256" key="1">
    <source>
        <dbReference type="ARBA" id="ARBA00004370"/>
    </source>
</evidence>
<sequence>MNYATATIQTSGQIALPAWRSRVLFVLLMTGLVVLLGRAVYLQGIHNDFLQQEGDARYGRVVEIHAHRGMITDRHGEPLAVSTPVESVWASPGDVEISSTQISQLAQIIGMNPAEVKSKLATSREFVYLKRQLPPEQAAKVVKLGIPGISLQREYRRYYPGGEVTAHLIGFTDVDDNGQEGIELALQGQLGGKAGSQQVIKDRRGFIVEDVASLRAPKAGVDVALSIDSKIQSLAFREIRQAVERNKAKGGSIVVLDAKTGEVLALANWPSYNSNNRDKPGMAVLRNHAVTDQFEPGSTMKPFTIATALEAGKIKPNTVIDTSGGVFTVNGRTIHDTHPERFLTVAQIIQKSSNVGTAKIALSLPPETLWHGLSEDGFGSLTGSEFPGEAEGKLRDYRKWRPIEQATMSYGNGISVNLLQLARAYTVFANNGELKPITLLKQETPALGVKVYSDATAQAVRDMMETVVRPGGTAPLAQITGYRVAGKTGTAHKLENGKYVNRYVASFVGMAPASNPRLIVAVMVNEPGGRDYYGGLVAAPVFSNVMGAALRMLSVPNDAPLDNVLQAPGEVVGEEV</sequence>
<dbReference type="SUPFAM" id="SSF56601">
    <property type="entry name" value="beta-lactamase/transpeptidase-like"/>
    <property type="match status" value="1"/>
</dbReference>
<evidence type="ECO:0000256" key="10">
    <source>
        <dbReference type="ARBA" id="ARBA00022989"/>
    </source>
</evidence>
<proteinExistence type="inferred from homology"/>
<evidence type="ECO:0000259" key="16">
    <source>
        <dbReference type="Pfam" id="PF00905"/>
    </source>
</evidence>